<gene>
    <name evidence="1" type="ORF">S01H4_32326</name>
</gene>
<accession>X1C1Y3</accession>
<comment type="caution">
    <text evidence="1">The sequence shown here is derived from an EMBL/GenBank/DDBJ whole genome shotgun (WGS) entry which is preliminary data.</text>
</comment>
<reference evidence="1" key="1">
    <citation type="journal article" date="2014" name="Front. Microbiol.">
        <title>High frequency of phylogenetically diverse reductive dehalogenase-homologous genes in deep subseafloor sedimentary metagenomes.</title>
        <authorList>
            <person name="Kawai M."/>
            <person name="Futagami T."/>
            <person name="Toyoda A."/>
            <person name="Takaki Y."/>
            <person name="Nishi S."/>
            <person name="Hori S."/>
            <person name="Arai W."/>
            <person name="Tsubouchi T."/>
            <person name="Morono Y."/>
            <person name="Uchiyama I."/>
            <person name="Ito T."/>
            <person name="Fujiyama A."/>
            <person name="Inagaki F."/>
            <person name="Takami H."/>
        </authorList>
    </citation>
    <scope>NUCLEOTIDE SEQUENCE</scope>
    <source>
        <strain evidence="1">Expedition CK06-06</strain>
    </source>
</reference>
<organism evidence="1">
    <name type="scientific">marine sediment metagenome</name>
    <dbReference type="NCBI Taxonomy" id="412755"/>
    <lineage>
        <taxon>unclassified sequences</taxon>
        <taxon>metagenomes</taxon>
        <taxon>ecological metagenomes</taxon>
    </lineage>
</organism>
<protein>
    <submittedName>
        <fullName evidence="1">Uncharacterized protein</fullName>
    </submittedName>
</protein>
<evidence type="ECO:0000313" key="1">
    <source>
        <dbReference type="EMBL" id="GAG87357.1"/>
    </source>
</evidence>
<proteinExistence type="predicted"/>
<sequence>MAKQKVKKDYSGLSTSSYFSKSDIVKLFELKEKGISDVGLFVFDMIQEGKLIKHFSYYKPTVKLLKEIGAIPKAVPIKDFDYLAKANEFGLKNIMEIFDCNKDVAKIITAKYFRYAHPFYKKISN</sequence>
<dbReference type="EMBL" id="BART01016883">
    <property type="protein sequence ID" value="GAG87357.1"/>
    <property type="molecule type" value="Genomic_DNA"/>
</dbReference>
<dbReference type="AlphaFoldDB" id="X1C1Y3"/>
<name>X1C1Y3_9ZZZZ</name>